<feature type="compositionally biased region" description="Low complexity" evidence="1">
    <location>
        <begin position="377"/>
        <end position="386"/>
    </location>
</feature>
<feature type="domain" description="Aminotransferase class I/classII large" evidence="2">
    <location>
        <begin position="421"/>
        <end position="605"/>
    </location>
</feature>
<proteinExistence type="predicted"/>
<dbReference type="Gene3D" id="3.40.640.10">
    <property type="entry name" value="Type I PLP-dependent aspartate aminotransferase-like (Major domain)"/>
    <property type="match status" value="2"/>
</dbReference>
<evidence type="ECO:0000259" key="2">
    <source>
        <dbReference type="Pfam" id="PF00155"/>
    </source>
</evidence>
<dbReference type="InterPro" id="IPR004839">
    <property type="entry name" value="Aminotransferase_I/II_large"/>
</dbReference>
<comment type="caution">
    <text evidence="3">The sequence shown here is derived from an EMBL/GenBank/DDBJ whole genome shotgun (WGS) entry which is preliminary data.</text>
</comment>
<accession>A0AAE0J8J9</accession>
<dbReference type="Proteomes" id="UP001278500">
    <property type="component" value="Unassembled WGS sequence"/>
</dbReference>
<dbReference type="Pfam" id="PF00155">
    <property type="entry name" value="Aminotran_1_2"/>
    <property type="match status" value="2"/>
</dbReference>
<protein>
    <submittedName>
        <fullName evidence="3">Pyridoxal phosphate-dependent transferase</fullName>
    </submittedName>
</protein>
<dbReference type="SUPFAM" id="SSF53383">
    <property type="entry name" value="PLP-dependent transferases"/>
    <property type="match status" value="1"/>
</dbReference>
<dbReference type="GO" id="GO:0047536">
    <property type="term" value="F:2-aminoadipate transaminase activity"/>
    <property type="evidence" value="ECO:0007669"/>
    <property type="project" value="TreeGrafter"/>
</dbReference>
<dbReference type="EMBL" id="JAUEPP010000008">
    <property type="protein sequence ID" value="KAK3338535.1"/>
    <property type="molecule type" value="Genomic_DNA"/>
</dbReference>
<evidence type="ECO:0000313" key="4">
    <source>
        <dbReference type="Proteomes" id="UP001278500"/>
    </source>
</evidence>
<feature type="compositionally biased region" description="Basic and acidic residues" evidence="1">
    <location>
        <begin position="388"/>
        <end position="403"/>
    </location>
</feature>
<name>A0AAE0J8J9_9PEZI</name>
<reference evidence="3" key="1">
    <citation type="journal article" date="2023" name="Mol. Phylogenet. Evol.">
        <title>Genome-scale phylogeny and comparative genomics of the fungal order Sordariales.</title>
        <authorList>
            <person name="Hensen N."/>
            <person name="Bonometti L."/>
            <person name="Westerberg I."/>
            <person name="Brannstrom I.O."/>
            <person name="Guillou S."/>
            <person name="Cros-Aarteil S."/>
            <person name="Calhoun S."/>
            <person name="Haridas S."/>
            <person name="Kuo A."/>
            <person name="Mondo S."/>
            <person name="Pangilinan J."/>
            <person name="Riley R."/>
            <person name="LaButti K."/>
            <person name="Andreopoulos B."/>
            <person name="Lipzen A."/>
            <person name="Chen C."/>
            <person name="Yan M."/>
            <person name="Daum C."/>
            <person name="Ng V."/>
            <person name="Clum A."/>
            <person name="Steindorff A."/>
            <person name="Ohm R.A."/>
            <person name="Martin F."/>
            <person name="Silar P."/>
            <person name="Natvig D.O."/>
            <person name="Lalanne C."/>
            <person name="Gautier V."/>
            <person name="Ament-Velasquez S.L."/>
            <person name="Kruys A."/>
            <person name="Hutchinson M.I."/>
            <person name="Powell A.J."/>
            <person name="Barry K."/>
            <person name="Miller A.N."/>
            <person name="Grigoriev I.V."/>
            <person name="Debuchy R."/>
            <person name="Gladieux P."/>
            <person name="Hiltunen Thoren M."/>
            <person name="Johannesson H."/>
        </authorList>
    </citation>
    <scope>NUCLEOTIDE SEQUENCE</scope>
    <source>
        <strain evidence="3">CBS 560.94</strain>
    </source>
</reference>
<dbReference type="CDD" id="cd00609">
    <property type="entry name" value="AAT_like"/>
    <property type="match status" value="1"/>
</dbReference>
<dbReference type="PANTHER" id="PTHR42858">
    <property type="entry name" value="AMINOTRANSFERASE"/>
    <property type="match status" value="1"/>
</dbReference>
<dbReference type="FunFam" id="3.40.640.10:FF:000209">
    <property type="entry name" value="PLP-dependent transferase"/>
    <property type="match status" value="1"/>
</dbReference>
<keyword evidence="3" id="KW-0808">Transferase</keyword>
<dbReference type="InterPro" id="IPR015424">
    <property type="entry name" value="PyrdxlP-dep_Trfase"/>
</dbReference>
<dbReference type="InterPro" id="IPR015421">
    <property type="entry name" value="PyrdxlP-dep_Trfase_major"/>
</dbReference>
<dbReference type="GeneID" id="87864677"/>
<evidence type="ECO:0000313" key="3">
    <source>
        <dbReference type="EMBL" id="KAK3338535.1"/>
    </source>
</evidence>
<evidence type="ECO:0000256" key="1">
    <source>
        <dbReference type="SAM" id="MobiDB-lite"/>
    </source>
</evidence>
<organism evidence="3 4">
    <name type="scientific">Neurospora tetraspora</name>
    <dbReference type="NCBI Taxonomy" id="94610"/>
    <lineage>
        <taxon>Eukaryota</taxon>
        <taxon>Fungi</taxon>
        <taxon>Dikarya</taxon>
        <taxon>Ascomycota</taxon>
        <taxon>Pezizomycotina</taxon>
        <taxon>Sordariomycetes</taxon>
        <taxon>Sordariomycetidae</taxon>
        <taxon>Sordariales</taxon>
        <taxon>Sordariaceae</taxon>
        <taxon>Neurospora</taxon>
    </lineage>
</organism>
<dbReference type="PANTHER" id="PTHR42858:SF1">
    <property type="entry name" value="LD15494P"/>
    <property type="match status" value="1"/>
</dbReference>
<dbReference type="RefSeq" id="XP_062677986.1">
    <property type="nucleotide sequence ID" value="XM_062827523.1"/>
</dbReference>
<feature type="domain" description="Aminotransferase class I/classII large" evidence="2">
    <location>
        <begin position="127"/>
        <end position="313"/>
    </location>
</feature>
<reference evidence="3" key="2">
    <citation type="submission" date="2023-06" db="EMBL/GenBank/DDBJ databases">
        <authorList>
            <consortium name="Lawrence Berkeley National Laboratory"/>
            <person name="Haridas S."/>
            <person name="Hensen N."/>
            <person name="Bonometti L."/>
            <person name="Westerberg I."/>
            <person name="Brannstrom I.O."/>
            <person name="Guillou S."/>
            <person name="Cros-Aarteil S."/>
            <person name="Calhoun S."/>
            <person name="Kuo A."/>
            <person name="Mondo S."/>
            <person name="Pangilinan J."/>
            <person name="Riley R."/>
            <person name="Labutti K."/>
            <person name="Andreopoulos B."/>
            <person name="Lipzen A."/>
            <person name="Chen C."/>
            <person name="Yanf M."/>
            <person name="Daum C."/>
            <person name="Ng V."/>
            <person name="Clum A."/>
            <person name="Steindorff A."/>
            <person name="Ohm R."/>
            <person name="Martin F."/>
            <person name="Silar P."/>
            <person name="Natvig D."/>
            <person name="Lalanne C."/>
            <person name="Gautier V."/>
            <person name="Ament-Velasquez S.L."/>
            <person name="Kruys A."/>
            <person name="Hutchinson M.I."/>
            <person name="Powell A.J."/>
            <person name="Barry K."/>
            <person name="Miller A.N."/>
            <person name="Grigoriev I.V."/>
            <person name="Debuchy R."/>
            <person name="Gladieux P."/>
            <person name="Thoren M.H."/>
            <person name="Johannesson H."/>
        </authorList>
    </citation>
    <scope>NUCLEOTIDE SEQUENCE</scope>
    <source>
        <strain evidence="3">CBS 560.94</strain>
    </source>
</reference>
<sequence length="634" mass="68975">MVSPRHMRFTRLFSKAMVPKPPPTLPRFNSSHQLNIPTTSSLQVNINTSTTTIANMSSSTTASTPPALSDPDVPTPLAQPGEKKQINLLRGWPSPHLLPPSNLLNASHTLLSSPDETQSKFNFNVPALQYGPDPGYQPLRHSLAAWLTQNYHANETYPPHGFPTLTTAEQICVTGGASQNLANVLQGFTDPAYTRAVWAVSPCYFLAVPIFEDAGFAVGNGKLKGVREAEDGEGVDLEELERGIREVEGGKEWPEKPVYKTPGPHRKCYKHIIYLVATSANPSGITTSLSRRHALVQLARKYDALIISDDVYDFLQWPVLPSPTTQSSKHLPLTTTLLPRLSDIDISLGPSPHDLALSAHYTRAPRSPPSLSSKGSPNGTTPNGNGQHHNDDMADDHQQDKQSLHPDHTIQDLHFGHAVSNGSFSKLLSPGLRTGWTHSTPAFAYGLAQTGSTRSGGAPSQYCAALVHEILSSGALEKHLTSVVRPGLQKRHALMLETVKKELVGPLGVKVLEDNRTGAECKSEQPALFGGYFLWLELPETVPFTAKEVAERALEEERLVVSPGENAEVSGEGAEGQVGIRFPRHLRVCFAWEEEEDLVEGVERLGRVLRKMVEEAKEGGGVKKVGGEGLKAFK</sequence>
<gene>
    <name evidence="3" type="ORF">B0H65DRAFT_479302</name>
</gene>
<dbReference type="AlphaFoldDB" id="A0AAE0J8J9"/>
<keyword evidence="4" id="KW-1185">Reference proteome</keyword>
<feature type="region of interest" description="Disordered" evidence="1">
    <location>
        <begin position="362"/>
        <end position="403"/>
    </location>
</feature>
<dbReference type="GO" id="GO:0030170">
    <property type="term" value="F:pyridoxal phosphate binding"/>
    <property type="evidence" value="ECO:0007669"/>
    <property type="project" value="InterPro"/>
</dbReference>